<dbReference type="EMBL" id="JAHHUM010002636">
    <property type="protein sequence ID" value="KAK5601976.1"/>
    <property type="molecule type" value="Genomic_DNA"/>
</dbReference>
<feature type="domain" description="MRH" evidence="9">
    <location>
        <begin position="163"/>
        <end position="306"/>
    </location>
</feature>
<evidence type="ECO:0000256" key="5">
    <source>
        <dbReference type="ARBA" id="ARBA00022989"/>
    </source>
</evidence>
<evidence type="ECO:0000256" key="4">
    <source>
        <dbReference type="ARBA" id="ARBA00022729"/>
    </source>
</evidence>
<feature type="signal peptide" evidence="8">
    <location>
        <begin position="1"/>
        <end position="28"/>
    </location>
</feature>
<dbReference type="GO" id="GO:0000139">
    <property type="term" value="C:Golgi membrane"/>
    <property type="evidence" value="ECO:0007669"/>
    <property type="project" value="UniProtKB-SubCell"/>
</dbReference>
<feature type="domain" description="MRH" evidence="9">
    <location>
        <begin position="761"/>
        <end position="916"/>
    </location>
</feature>
<dbReference type="AlphaFoldDB" id="A0AAV9QWV1"/>
<dbReference type="GO" id="GO:0010008">
    <property type="term" value="C:endosome membrane"/>
    <property type="evidence" value="ECO:0007669"/>
    <property type="project" value="UniProtKB-SubCell"/>
</dbReference>
<dbReference type="PROSITE" id="PS51914">
    <property type="entry name" value="MRH"/>
    <property type="match status" value="7"/>
</dbReference>
<dbReference type="PANTHER" id="PTHR15071:SF17">
    <property type="entry name" value="CATION-INDEPENDENT MANNOSE-6-PHOSPHATE RECEPTOR"/>
    <property type="match status" value="1"/>
</dbReference>
<organism evidence="10 11">
    <name type="scientific">Crenichthys baileyi</name>
    <name type="common">White River springfish</name>
    <dbReference type="NCBI Taxonomy" id="28760"/>
    <lineage>
        <taxon>Eukaryota</taxon>
        <taxon>Metazoa</taxon>
        <taxon>Chordata</taxon>
        <taxon>Craniata</taxon>
        <taxon>Vertebrata</taxon>
        <taxon>Euteleostomi</taxon>
        <taxon>Actinopterygii</taxon>
        <taxon>Neopterygii</taxon>
        <taxon>Teleostei</taxon>
        <taxon>Neoteleostei</taxon>
        <taxon>Acanthomorphata</taxon>
        <taxon>Ovalentaria</taxon>
        <taxon>Atherinomorphae</taxon>
        <taxon>Cyprinodontiformes</taxon>
        <taxon>Goodeidae</taxon>
        <taxon>Crenichthys</taxon>
    </lineage>
</organism>
<feature type="domain" description="MRH" evidence="9">
    <location>
        <begin position="312"/>
        <end position="461"/>
    </location>
</feature>
<dbReference type="Pfam" id="PF00878">
    <property type="entry name" value="CIMR"/>
    <property type="match status" value="6"/>
</dbReference>
<keyword evidence="2" id="KW-0813">Transport</keyword>
<feature type="domain" description="MRH" evidence="9">
    <location>
        <begin position="623"/>
        <end position="758"/>
    </location>
</feature>
<dbReference type="FunFam" id="2.70.130.10:FF:000011">
    <property type="entry name" value="Insulin-like growth factor 2 receptor"/>
    <property type="match status" value="1"/>
</dbReference>
<dbReference type="FunFam" id="2.70.130.10:FF:000028">
    <property type="entry name" value="Mannose-6-phosphate/insulin-like growth factor II receptor"/>
    <property type="match status" value="1"/>
</dbReference>
<dbReference type="PANTHER" id="PTHR15071">
    <property type="entry name" value="MANNOSE-6-PHOSPHATE RECEPTOR FAMILY MEMBER"/>
    <property type="match status" value="1"/>
</dbReference>
<keyword evidence="11" id="KW-1185">Reference proteome</keyword>
<feature type="domain" description="MRH" evidence="9">
    <location>
        <begin position="466"/>
        <end position="617"/>
    </location>
</feature>
<evidence type="ECO:0000256" key="8">
    <source>
        <dbReference type="SAM" id="SignalP"/>
    </source>
</evidence>
<evidence type="ECO:0000256" key="6">
    <source>
        <dbReference type="ARBA" id="ARBA00023136"/>
    </source>
</evidence>
<keyword evidence="7" id="KW-1015">Disulfide bond</keyword>
<evidence type="ECO:0000259" key="9">
    <source>
        <dbReference type="PROSITE" id="PS51914"/>
    </source>
</evidence>
<name>A0AAV9QWV1_9TELE</name>
<comment type="caution">
    <text evidence="10">The sequence shown here is derived from an EMBL/GenBank/DDBJ whole genome shotgun (WGS) entry which is preliminary data.</text>
</comment>
<proteinExistence type="predicted"/>
<dbReference type="InterPro" id="IPR000479">
    <property type="entry name" value="CIMR_rpt"/>
</dbReference>
<protein>
    <recommendedName>
        <fullName evidence="9">MRH domain-containing protein</fullName>
    </recommendedName>
</protein>
<keyword evidence="5" id="KW-1133">Transmembrane helix</keyword>
<dbReference type="SUPFAM" id="SSF50911">
    <property type="entry name" value="Mannose 6-phosphate receptor domain"/>
    <property type="match status" value="7"/>
</dbReference>
<sequence length="1058" mass="116914">MLFQDKLTQRRSLWLVVALGCFLVRSAAEMDRSGSLWYQDLCSYKWEAVDPDSKMKYTIKLCESSPPTSCGSTAAVCAQNLSGGVGRSVGDLSLQRLSNTVLDYNTTQTCPGGTNSIQTSISFQCGKTMGTPEFVALSQCVHYFEWKTYAACKKDKFKPHKEVPCYVFDPDGKKHDLNPLIKVSDGYLVDDGDDDTDFYINICRSLNTPGKPCSEGSAACLITTHGSFSMGAPTRPLEGLSSDSLRLQYELSADSTPPERCGEHRPTVNINFLCPSSRHSGSTPKMVAESNCRYEVEWVTEYACHRDYLESHSCKLTSEQHDISIDLTPLTLSSTDAPYFFQSPSGDDAESYIYYLNVCGKIPTGECGNDLFISSCQVKKSGNVQKVAGRFVNQTLRYSDGDLSLIYPGGDKCSSGFQRMTIINFQCNKTASNQGRGKPVFAGETDCTYYFNWDTAFACVKEKEDLLCRVRDGSKHYDLSRLTKYPESSNSENWEVVDDQATESDTRYYLNICHKVLKRGGAANCPEDASFCAVDKNNRTISLGSFLSPPQMTKHGNDIRLMYTDGKTCENRKSGTQTILTLKCKPGHLESPPILRSVSSDKCVYELEWYTAAACVLSKTQGDNCKVEDPQAGFSFDLSPLTKPEGSVYKMTRGGYDYYINVCGSVKAASCPEKAGACQVEKSSWSLGKVNSRLSYYDGLIQLTYSNGSQYNNANHTLRSTLISFLCDPEAGPGSPEFQVEDNYTYNFRWYTSYACPQRPHECLVTDPTTLDQYDLSSLSRSTSAENWLAMDLTDSLNLKKYYINICRPIIPVQGCDRDASVCEMKYIIDKGSPKEVVSVSNMGMSKRGPIIEGRDQLLLEFTDGSVCMSEGQKLPYSTQIHLVCSRGASVMGPRFQFNQNCTAIFLWDTKAACAIQTVKNDSCAVVDPVSGFKYNLQLLASKEGYKATANGKDFMLNICADAPGCGPGMGGCELENSHPVSPVGVEKTLKYSTDGVLQLTYKGVLDGPTDFLFTTPCNILSISEACHTDQDFSKFFASFLCCRSPDISRAIRVANRR</sequence>
<evidence type="ECO:0000256" key="1">
    <source>
        <dbReference type="ARBA" id="ARBA00004308"/>
    </source>
</evidence>
<gene>
    <name evidence="10" type="ORF">CRENBAI_018163</name>
</gene>
<dbReference type="InterPro" id="IPR044865">
    <property type="entry name" value="MRH_dom"/>
</dbReference>
<dbReference type="GO" id="GO:0005537">
    <property type="term" value="F:D-mannose binding"/>
    <property type="evidence" value="ECO:0007669"/>
    <property type="project" value="InterPro"/>
</dbReference>
<feature type="chain" id="PRO_5043530195" description="MRH domain-containing protein" evidence="8">
    <location>
        <begin position="29"/>
        <end position="1058"/>
    </location>
</feature>
<keyword evidence="4 8" id="KW-0732">Signal</keyword>
<reference evidence="10 11" key="1">
    <citation type="submission" date="2021-06" db="EMBL/GenBank/DDBJ databases">
        <authorList>
            <person name="Palmer J.M."/>
        </authorList>
    </citation>
    <scope>NUCLEOTIDE SEQUENCE [LARGE SCALE GENOMIC DNA]</scope>
    <source>
        <strain evidence="10 11">MEX-2019</strain>
        <tissue evidence="10">Muscle</tissue>
    </source>
</reference>
<comment type="subcellular location">
    <subcellularLocation>
        <location evidence="1">Endomembrane system</location>
    </subcellularLocation>
</comment>
<dbReference type="Proteomes" id="UP001311232">
    <property type="component" value="Unassembled WGS sequence"/>
</dbReference>
<evidence type="ECO:0000256" key="2">
    <source>
        <dbReference type="ARBA" id="ARBA00022448"/>
    </source>
</evidence>
<feature type="domain" description="MRH" evidence="9">
    <location>
        <begin position="922"/>
        <end position="1058"/>
    </location>
</feature>
<dbReference type="SMART" id="SM01404">
    <property type="entry name" value="CIMR"/>
    <property type="match status" value="6"/>
</dbReference>
<evidence type="ECO:0000256" key="7">
    <source>
        <dbReference type="ARBA" id="ARBA00023157"/>
    </source>
</evidence>
<evidence type="ECO:0000313" key="10">
    <source>
        <dbReference type="EMBL" id="KAK5601976.1"/>
    </source>
</evidence>
<keyword evidence="6" id="KW-0472">Membrane</keyword>
<dbReference type="GO" id="GO:0007041">
    <property type="term" value="P:lysosomal transport"/>
    <property type="evidence" value="ECO:0007669"/>
    <property type="project" value="InterPro"/>
</dbReference>
<feature type="domain" description="MRH" evidence="9">
    <location>
        <begin position="40"/>
        <end position="154"/>
    </location>
</feature>
<dbReference type="InterPro" id="IPR009011">
    <property type="entry name" value="Man6P_isomerase_rcpt-bd_dom_sf"/>
</dbReference>
<dbReference type="GO" id="GO:0038023">
    <property type="term" value="F:signaling receptor activity"/>
    <property type="evidence" value="ECO:0007669"/>
    <property type="project" value="InterPro"/>
</dbReference>
<accession>A0AAV9QWV1</accession>
<evidence type="ECO:0000256" key="3">
    <source>
        <dbReference type="ARBA" id="ARBA00022692"/>
    </source>
</evidence>
<dbReference type="GO" id="GO:0005802">
    <property type="term" value="C:trans-Golgi network"/>
    <property type="evidence" value="ECO:0007669"/>
    <property type="project" value="TreeGrafter"/>
</dbReference>
<keyword evidence="3" id="KW-0812">Transmembrane</keyword>
<evidence type="ECO:0000313" key="11">
    <source>
        <dbReference type="Proteomes" id="UP001311232"/>
    </source>
</evidence>
<dbReference type="FunFam" id="2.70.130.10:FF:000016">
    <property type="entry name" value="Insulin-like growth factor 2 receptor"/>
    <property type="match status" value="1"/>
</dbReference>
<dbReference type="Gene3D" id="2.70.130.10">
    <property type="entry name" value="Mannose-6-phosphate receptor binding domain"/>
    <property type="match status" value="7"/>
</dbReference>